<name>A0ACC7NZZ2_9BACL</name>
<keyword evidence="2" id="KW-1185">Reference proteome</keyword>
<accession>A0ACC7NZZ2</accession>
<reference evidence="1" key="1">
    <citation type="submission" date="2024-12" db="EMBL/GenBank/DDBJ databases">
        <authorList>
            <person name="Wu N."/>
        </authorList>
    </citation>
    <scope>NUCLEOTIDE SEQUENCE</scope>
    <source>
        <strain evidence="1">P15</strain>
    </source>
</reference>
<dbReference type="Proteomes" id="UP001631969">
    <property type="component" value="Unassembled WGS sequence"/>
</dbReference>
<organism evidence="1 2">
    <name type="scientific">Paenibacillus mesotrionivorans</name>
    <dbReference type="NCBI Taxonomy" id="3160968"/>
    <lineage>
        <taxon>Bacteria</taxon>
        <taxon>Bacillati</taxon>
        <taxon>Bacillota</taxon>
        <taxon>Bacilli</taxon>
        <taxon>Bacillales</taxon>
        <taxon>Paenibacillaceae</taxon>
        <taxon>Paenibacillus</taxon>
    </lineage>
</organism>
<sequence>MKMALLIVDMQLAYLGDCVKESGAEAACEYINYVSEKFRAKGHCVVHVKHVDPGESKEDLGCEIIPQVKIGPEDHTVWKSFNNAFWQTNLEELLRGEKVDLVIVSGYSAEYCVTFTYGGGTERGFKTVMLQKGIVSRNPLVVPEVTRDRNMISYPAIDAILEAQ</sequence>
<dbReference type="EMBL" id="JBJURJ010000011">
    <property type="protein sequence ID" value="MFM9330075.1"/>
    <property type="molecule type" value="Genomic_DNA"/>
</dbReference>
<evidence type="ECO:0000313" key="1">
    <source>
        <dbReference type="EMBL" id="MFM9330075.1"/>
    </source>
</evidence>
<protein>
    <submittedName>
        <fullName evidence="1">Cysteine hydrolase family protein</fullName>
    </submittedName>
</protein>
<gene>
    <name evidence="1" type="ORF">ACI1P1_17390</name>
</gene>
<proteinExistence type="predicted"/>
<keyword evidence="1" id="KW-0378">Hydrolase</keyword>
<evidence type="ECO:0000313" key="2">
    <source>
        <dbReference type="Proteomes" id="UP001631969"/>
    </source>
</evidence>
<comment type="caution">
    <text evidence="1">The sequence shown here is derived from an EMBL/GenBank/DDBJ whole genome shotgun (WGS) entry which is preliminary data.</text>
</comment>